<name>A0A6G8ALC9_9ENTE</name>
<dbReference type="PANTHER" id="PTHR37038">
    <property type="entry name" value="TRANSCRIPTIONAL REGULATOR-RELATED"/>
    <property type="match status" value="1"/>
</dbReference>
<dbReference type="PANTHER" id="PTHR37038:SF14">
    <property type="entry name" value="TRANSCRIPTIONAL ACTIVATOR"/>
    <property type="match status" value="1"/>
</dbReference>
<dbReference type="AlphaFoldDB" id="A0A6G8ALC9"/>
<dbReference type="SUPFAM" id="SSF47413">
    <property type="entry name" value="lambda repressor-like DNA-binding domains"/>
    <property type="match status" value="1"/>
</dbReference>
<accession>A0A6G8ALC9</accession>
<dbReference type="Gene3D" id="1.25.40.10">
    <property type="entry name" value="Tetratricopeptide repeat domain"/>
    <property type="match status" value="1"/>
</dbReference>
<dbReference type="InterPro" id="IPR053163">
    <property type="entry name" value="HTH-type_regulator_Rgg"/>
</dbReference>
<dbReference type="SUPFAM" id="SSF48452">
    <property type="entry name" value="TPR-like"/>
    <property type="match status" value="1"/>
</dbReference>
<dbReference type="PROSITE" id="PS50943">
    <property type="entry name" value="HTH_CROC1"/>
    <property type="match status" value="1"/>
</dbReference>
<dbReference type="KEGG" id="vah:G7081_00840"/>
<dbReference type="InterPro" id="IPR011990">
    <property type="entry name" value="TPR-like_helical_dom_sf"/>
</dbReference>
<evidence type="ECO:0000313" key="2">
    <source>
        <dbReference type="EMBL" id="QIL45735.1"/>
    </source>
</evidence>
<dbReference type="GO" id="GO:0003677">
    <property type="term" value="F:DNA binding"/>
    <property type="evidence" value="ECO:0007669"/>
    <property type="project" value="InterPro"/>
</dbReference>
<dbReference type="SMART" id="SM00530">
    <property type="entry name" value="HTH_XRE"/>
    <property type="match status" value="1"/>
</dbReference>
<feature type="domain" description="HTH cro/C1-type" evidence="1">
    <location>
        <begin position="11"/>
        <end position="64"/>
    </location>
</feature>
<dbReference type="CDD" id="cd00093">
    <property type="entry name" value="HTH_XRE"/>
    <property type="match status" value="1"/>
</dbReference>
<dbReference type="InterPro" id="IPR010982">
    <property type="entry name" value="Lambda_DNA-bd_dom_sf"/>
</dbReference>
<sequence length="276" mass="31684">MKEDIIYGGVVKQIREKRQLSQAELAEGICSQSMLSRIEHNLLVPNINVIRQLCERLTITMDEVINQTTTNSWLGFMRECSESNRHEDLQLLVKETAKSIGIIFPSKIERQEYLYYKGTCELILNRDNQLALNSFQESLNCTYSSDKEAVTDMEILLLSVIGKIYYEEGQGSIGLSFMEKALERFYVGINKREEIELPYIFANLGMSMIEEGNPKRALEILEEGILWNKKKQRFFCMSKLYLFKGLALNDLGQIDESIDAVKMSESLALLEADLSF</sequence>
<organism evidence="2 3">
    <name type="scientific">Vagococcus coleopterorum</name>
    <dbReference type="NCBI Taxonomy" id="2714946"/>
    <lineage>
        <taxon>Bacteria</taxon>
        <taxon>Bacillati</taxon>
        <taxon>Bacillota</taxon>
        <taxon>Bacilli</taxon>
        <taxon>Lactobacillales</taxon>
        <taxon>Enterococcaceae</taxon>
        <taxon>Vagococcus</taxon>
    </lineage>
</organism>
<dbReference type="InterPro" id="IPR001387">
    <property type="entry name" value="Cro/C1-type_HTH"/>
</dbReference>
<dbReference type="Pfam" id="PF01381">
    <property type="entry name" value="HTH_3"/>
    <property type="match status" value="1"/>
</dbReference>
<protein>
    <submittedName>
        <fullName evidence="2">Helix-turn-helix transcriptional regulator</fullName>
    </submittedName>
</protein>
<evidence type="ECO:0000259" key="1">
    <source>
        <dbReference type="PROSITE" id="PS50943"/>
    </source>
</evidence>
<proteinExistence type="predicted"/>
<evidence type="ECO:0000313" key="3">
    <source>
        <dbReference type="Proteomes" id="UP000500890"/>
    </source>
</evidence>
<gene>
    <name evidence="2" type="ORF">G7081_00840</name>
</gene>
<dbReference type="Proteomes" id="UP000500890">
    <property type="component" value="Chromosome"/>
</dbReference>
<keyword evidence="3" id="KW-1185">Reference proteome</keyword>
<reference evidence="2 3" key="1">
    <citation type="submission" date="2020-03" db="EMBL/GenBank/DDBJ databases">
        <title>Vagococcus sp. nov., isolated from beetles.</title>
        <authorList>
            <person name="Hyun D.-W."/>
            <person name="Bae J.-W."/>
        </authorList>
    </citation>
    <scope>NUCLEOTIDE SEQUENCE [LARGE SCALE GENOMIC DNA]</scope>
    <source>
        <strain evidence="2 3">HDW17A</strain>
    </source>
</reference>
<dbReference type="EMBL" id="CP049886">
    <property type="protein sequence ID" value="QIL45735.1"/>
    <property type="molecule type" value="Genomic_DNA"/>
</dbReference>